<dbReference type="Pfam" id="PF00096">
    <property type="entry name" value="zf-C2H2"/>
    <property type="match status" value="6"/>
</dbReference>
<evidence type="ECO:0000313" key="14">
    <source>
        <dbReference type="EnsemblMetazoa" id="SCAU006602-PA"/>
    </source>
</evidence>
<feature type="domain" description="C2H2-type" evidence="13">
    <location>
        <begin position="676"/>
        <end position="703"/>
    </location>
</feature>
<dbReference type="GO" id="GO:0040029">
    <property type="term" value="P:epigenetic regulation of gene expression"/>
    <property type="evidence" value="ECO:0007669"/>
    <property type="project" value="UniProtKB-ARBA"/>
</dbReference>
<dbReference type="Proteomes" id="UP000095300">
    <property type="component" value="Unassembled WGS sequence"/>
</dbReference>
<dbReference type="PANTHER" id="PTHR24394:SF29">
    <property type="entry name" value="MYONEURIN"/>
    <property type="match status" value="1"/>
</dbReference>
<evidence type="ECO:0000256" key="8">
    <source>
        <dbReference type="ARBA" id="ARBA00023125"/>
    </source>
</evidence>
<dbReference type="FunFam" id="3.30.160.60:FF:000690">
    <property type="entry name" value="Zinc finger protein 354C"/>
    <property type="match status" value="1"/>
</dbReference>
<feature type="region of interest" description="Disordered" evidence="12">
    <location>
        <begin position="515"/>
        <end position="542"/>
    </location>
</feature>
<evidence type="ECO:0000256" key="10">
    <source>
        <dbReference type="ARBA" id="ARBA00023242"/>
    </source>
</evidence>
<keyword evidence="7" id="KW-0805">Transcription regulation</keyword>
<keyword evidence="15" id="KW-1185">Reference proteome</keyword>
<dbReference type="InterPro" id="IPR036236">
    <property type="entry name" value="Znf_C2H2_sf"/>
</dbReference>
<feature type="domain" description="C2H2-type" evidence="13">
    <location>
        <begin position="648"/>
        <end position="675"/>
    </location>
</feature>
<reference evidence="14" key="1">
    <citation type="submission" date="2020-05" db="UniProtKB">
        <authorList>
            <consortium name="EnsemblMetazoa"/>
        </authorList>
    </citation>
    <scope>IDENTIFICATION</scope>
    <source>
        <strain evidence="14">USDA</strain>
    </source>
</reference>
<feature type="region of interest" description="Disordered" evidence="12">
    <location>
        <begin position="368"/>
        <end position="395"/>
    </location>
</feature>
<evidence type="ECO:0000259" key="13">
    <source>
        <dbReference type="PROSITE" id="PS50157"/>
    </source>
</evidence>
<evidence type="ECO:0000256" key="2">
    <source>
        <dbReference type="ARBA" id="ARBA00006991"/>
    </source>
</evidence>
<dbReference type="GO" id="GO:0005634">
    <property type="term" value="C:nucleus"/>
    <property type="evidence" value="ECO:0007669"/>
    <property type="project" value="UniProtKB-SubCell"/>
</dbReference>
<accession>A0A1I8PBT1</accession>
<dbReference type="VEuPathDB" id="VectorBase:SCAU006602"/>
<dbReference type="GO" id="GO:0000981">
    <property type="term" value="F:DNA-binding transcription factor activity, RNA polymerase II-specific"/>
    <property type="evidence" value="ECO:0007669"/>
    <property type="project" value="TreeGrafter"/>
</dbReference>
<dbReference type="AlphaFoldDB" id="A0A1I8PBT1"/>
<feature type="domain" description="C2H2-type" evidence="13">
    <location>
        <begin position="704"/>
        <end position="732"/>
    </location>
</feature>
<dbReference type="GO" id="GO:0008270">
    <property type="term" value="F:zinc ion binding"/>
    <property type="evidence" value="ECO:0007669"/>
    <property type="project" value="UniProtKB-KW"/>
</dbReference>
<feature type="region of interest" description="Disordered" evidence="12">
    <location>
        <begin position="120"/>
        <end position="143"/>
    </location>
</feature>
<feature type="region of interest" description="Disordered" evidence="12">
    <location>
        <begin position="812"/>
        <end position="840"/>
    </location>
</feature>
<protein>
    <recommendedName>
        <fullName evidence="13">C2H2-type domain-containing protein</fullName>
    </recommendedName>
</protein>
<keyword evidence="8" id="KW-0238">DNA-binding</keyword>
<feature type="compositionally biased region" description="Acidic residues" evidence="12">
    <location>
        <begin position="622"/>
        <end position="638"/>
    </location>
</feature>
<evidence type="ECO:0000256" key="12">
    <source>
        <dbReference type="SAM" id="MobiDB-lite"/>
    </source>
</evidence>
<evidence type="ECO:0000256" key="5">
    <source>
        <dbReference type="ARBA" id="ARBA00022771"/>
    </source>
</evidence>
<sequence length="840" mass="96522">MALEAGNIMELNAAYNGFDDHCKVADMDLMKQRKYIHKESHNLESIDHIMHRKDQQQHHQEFLDHASLLAPEYIRYPNSFIMMDLMNFPKGVVSSGTHPGDTLPADLHFHSSQLFPVTADEEHHQQHHHHHHHHSNEPRKSPTYLPLNSDFLMPVNKSFNAPVDDVVSVEENGAKVVQELLMNESNVNLDDGSIDDDCDISRFDSRKVLPHKKRISRKLKINHDDGNLQLNVPLQDHKLPHVEQLVVGAPVQQFRCELCGHVTCSQLDFFAHLKQHYEPSTPDTILAAMKTSLDALGPEKSEAASNLCSIDKKTDELDQVFQDVHFPFENFPQTDEVSTERRVDMDMQTHVDQVDMKVVYSNAMGNVASNNMQPQQTQQQQQQQQHQQQQQPNQNLVPEEFSDTEDMLEGIRDKVLIEDTCDTMDLMTPTSNGVRPHWFNNNCFNGIDLKSKPFCDVLFSGQFAPILNTDPPVPADNNHISVGKLMPKDLVDSNTQVMQHATDLRLQFPHANEAMTNSHEPQQQQQQPPAPQPTQQPTTLSNNLDLISPQHIKLEDNNDIPPFHTEQEFVANENAEDNEDDYDDDGHQDHDHSDESYSHLPKLNVENNHTTMKPMQPHLEDGEYDPENLEEEEEDGVEVDGNGKRKRYLCNKCQRVFNSCNALKYHMRTHSGLRPHQCDICDKSFFAIGALKAHTRTHTGDKPFECEICNRKFRQWGDLKYHTVSIHSSEKNHQCEFCGKAFSRKYSLVVHLRIHTSERNYKCEFCTKTFRASTYLQNHRKIHTGEKPYECEVCEKKFRVSGDLRRHQRIHERTQKKKNSAFKEQAPAVIKSLASSPPTT</sequence>
<name>A0A1I8PBT1_STOCA</name>
<dbReference type="Gene3D" id="3.30.160.60">
    <property type="entry name" value="Classic Zinc Finger"/>
    <property type="match status" value="6"/>
</dbReference>
<keyword evidence="3" id="KW-0479">Metal-binding</keyword>
<comment type="subcellular location">
    <subcellularLocation>
        <location evidence="1">Nucleus</location>
    </subcellularLocation>
</comment>
<gene>
    <name evidence="14" type="primary">106087840</name>
</gene>
<keyword evidence="5 11" id="KW-0863">Zinc-finger</keyword>
<keyword evidence="6" id="KW-0862">Zinc</keyword>
<feature type="compositionally biased region" description="Low complexity" evidence="12">
    <location>
        <begin position="373"/>
        <end position="395"/>
    </location>
</feature>
<dbReference type="KEGG" id="scac:106087840"/>
<dbReference type="GO" id="GO:0000785">
    <property type="term" value="C:chromatin"/>
    <property type="evidence" value="ECO:0007669"/>
    <property type="project" value="UniProtKB-ARBA"/>
</dbReference>
<dbReference type="STRING" id="35570.A0A1I8PBT1"/>
<comment type="similarity">
    <text evidence="2">Belongs to the krueppel C2H2-type zinc-finger protein family.</text>
</comment>
<dbReference type="EnsemblMetazoa" id="SCAU006602-RA">
    <property type="protein sequence ID" value="SCAU006602-PA"/>
    <property type="gene ID" value="SCAU006602"/>
</dbReference>
<dbReference type="FunFam" id="3.30.160.60:FF:000446">
    <property type="entry name" value="Zinc finger protein"/>
    <property type="match status" value="1"/>
</dbReference>
<keyword evidence="4" id="KW-0677">Repeat</keyword>
<evidence type="ECO:0000256" key="7">
    <source>
        <dbReference type="ARBA" id="ARBA00023015"/>
    </source>
</evidence>
<dbReference type="PROSITE" id="PS00028">
    <property type="entry name" value="ZINC_FINGER_C2H2_1"/>
    <property type="match status" value="6"/>
</dbReference>
<feature type="domain" description="C2H2-type" evidence="13">
    <location>
        <begin position="761"/>
        <end position="788"/>
    </location>
</feature>
<feature type="domain" description="C2H2-type" evidence="13">
    <location>
        <begin position="733"/>
        <end position="760"/>
    </location>
</feature>
<evidence type="ECO:0000256" key="6">
    <source>
        <dbReference type="ARBA" id="ARBA00022833"/>
    </source>
</evidence>
<dbReference type="FunFam" id="3.30.160.60:FF:002343">
    <property type="entry name" value="Zinc finger protein 33A"/>
    <property type="match status" value="2"/>
</dbReference>
<feature type="domain" description="C2H2-type" evidence="13">
    <location>
        <begin position="789"/>
        <end position="816"/>
    </location>
</feature>
<dbReference type="PROSITE" id="PS50157">
    <property type="entry name" value="ZINC_FINGER_C2H2_2"/>
    <property type="match status" value="6"/>
</dbReference>
<keyword evidence="10" id="KW-0539">Nucleus</keyword>
<feature type="compositionally biased region" description="Basic residues" evidence="12">
    <location>
        <begin position="125"/>
        <end position="134"/>
    </location>
</feature>
<organism evidence="14 15">
    <name type="scientific">Stomoxys calcitrans</name>
    <name type="common">Stable fly</name>
    <name type="synonym">Conops calcitrans</name>
    <dbReference type="NCBI Taxonomy" id="35570"/>
    <lineage>
        <taxon>Eukaryota</taxon>
        <taxon>Metazoa</taxon>
        <taxon>Ecdysozoa</taxon>
        <taxon>Arthropoda</taxon>
        <taxon>Hexapoda</taxon>
        <taxon>Insecta</taxon>
        <taxon>Pterygota</taxon>
        <taxon>Neoptera</taxon>
        <taxon>Endopterygota</taxon>
        <taxon>Diptera</taxon>
        <taxon>Brachycera</taxon>
        <taxon>Muscomorpha</taxon>
        <taxon>Muscoidea</taxon>
        <taxon>Muscidae</taxon>
        <taxon>Stomoxys</taxon>
    </lineage>
</organism>
<dbReference type="InterPro" id="IPR013087">
    <property type="entry name" value="Znf_C2H2_type"/>
</dbReference>
<dbReference type="SUPFAM" id="SSF57667">
    <property type="entry name" value="beta-beta-alpha zinc fingers"/>
    <property type="match status" value="3"/>
</dbReference>
<dbReference type="OrthoDB" id="6077919at2759"/>
<evidence type="ECO:0000256" key="11">
    <source>
        <dbReference type="PROSITE-ProRule" id="PRU00042"/>
    </source>
</evidence>
<evidence type="ECO:0000256" key="9">
    <source>
        <dbReference type="ARBA" id="ARBA00023163"/>
    </source>
</evidence>
<evidence type="ECO:0000256" key="4">
    <source>
        <dbReference type="ARBA" id="ARBA00022737"/>
    </source>
</evidence>
<proteinExistence type="inferred from homology"/>
<feature type="region of interest" description="Disordered" evidence="12">
    <location>
        <begin position="576"/>
        <end position="640"/>
    </location>
</feature>
<dbReference type="GO" id="GO:0003682">
    <property type="term" value="F:chromatin binding"/>
    <property type="evidence" value="ECO:0007669"/>
    <property type="project" value="UniProtKB-ARBA"/>
</dbReference>
<keyword evidence="9" id="KW-0804">Transcription</keyword>
<evidence type="ECO:0000313" key="15">
    <source>
        <dbReference type="Proteomes" id="UP000095300"/>
    </source>
</evidence>
<feature type="compositionally biased region" description="Basic and acidic residues" evidence="12">
    <location>
        <begin position="585"/>
        <end position="597"/>
    </location>
</feature>
<dbReference type="FunFam" id="3.30.160.60:FF:000094">
    <property type="entry name" value="Zinc finger protein 605"/>
    <property type="match status" value="1"/>
</dbReference>
<dbReference type="PANTHER" id="PTHR24394">
    <property type="entry name" value="ZINC FINGER PROTEIN"/>
    <property type="match status" value="1"/>
</dbReference>
<dbReference type="SMART" id="SM00355">
    <property type="entry name" value="ZnF_C2H2"/>
    <property type="match status" value="7"/>
</dbReference>
<evidence type="ECO:0000256" key="1">
    <source>
        <dbReference type="ARBA" id="ARBA00004123"/>
    </source>
</evidence>
<evidence type="ECO:0000256" key="3">
    <source>
        <dbReference type="ARBA" id="ARBA00022723"/>
    </source>
</evidence>
<dbReference type="GO" id="GO:0043565">
    <property type="term" value="F:sequence-specific DNA binding"/>
    <property type="evidence" value="ECO:0007669"/>
    <property type="project" value="UniProtKB-ARBA"/>
</dbReference>